<dbReference type="PANTHER" id="PTHR13798">
    <property type="entry name" value="RNA BINDING MOTIF RBM PROTEIN -RELATED"/>
    <property type="match status" value="1"/>
</dbReference>
<comment type="caution">
    <text evidence="7">The sequence shown here is derived from an EMBL/GenBank/DDBJ whole genome shotgun (WGS) entry which is preliminary data.</text>
</comment>
<feature type="compositionally biased region" description="Basic and acidic residues" evidence="5">
    <location>
        <begin position="265"/>
        <end position="292"/>
    </location>
</feature>
<evidence type="ECO:0000313" key="8">
    <source>
        <dbReference type="Proteomes" id="UP001152320"/>
    </source>
</evidence>
<dbReference type="GO" id="GO:0000381">
    <property type="term" value="P:regulation of alternative mRNA splicing, via spliceosome"/>
    <property type="evidence" value="ECO:0007669"/>
    <property type="project" value="TreeGrafter"/>
</dbReference>
<feature type="compositionally biased region" description="Basic and acidic residues" evidence="5">
    <location>
        <begin position="301"/>
        <end position="310"/>
    </location>
</feature>
<dbReference type="Pfam" id="PF00076">
    <property type="entry name" value="RRM_1"/>
    <property type="match status" value="1"/>
</dbReference>
<proteinExistence type="predicted"/>
<dbReference type="Proteomes" id="UP001152320">
    <property type="component" value="Chromosome 8"/>
</dbReference>
<evidence type="ECO:0000259" key="6">
    <source>
        <dbReference type="PROSITE" id="PS50102"/>
    </source>
</evidence>
<evidence type="ECO:0000256" key="1">
    <source>
        <dbReference type="ARBA" id="ARBA00004642"/>
    </source>
</evidence>
<sequence>MAGLEDRNDRTLFVGNVERNCSEEILFELFLQAGPLEGVKIAKEKDGASKGFAFIEFKHDISVPYALHLFGGTSLYGRQLALKFRKGSKHEQNQYQGPPPQAFPKGFPEQNDVNDPPNAQRLQLPIPYANNYQDMPVTESMWPPPPNGSMDGRQRGSPDPYFYGSPHSPGQRENYYRGSQRRHFEQTYGNEVATSSRSPHWESPPVMRETSPRWAAQHYRGENVEHHEGDSHRSQGTGHDISANRRHHQRNQQLHRSRSYGGGHSGRDDRYQPREEERHRGRERSRTTEENIRGYGGGRQGGRDRSLEERHRHRHRGNDGQRPQHYR</sequence>
<gene>
    <name evidence="7" type="ORF">HOLleu_18518</name>
</gene>
<dbReference type="InterPro" id="IPR000504">
    <property type="entry name" value="RRM_dom"/>
</dbReference>
<protein>
    <submittedName>
        <fullName evidence="7">RNA-binding protein 7</fullName>
    </submittedName>
</protein>
<name>A0A9Q1C3D9_HOLLE</name>
<evidence type="ECO:0000256" key="2">
    <source>
        <dbReference type="ARBA" id="ARBA00022884"/>
    </source>
</evidence>
<feature type="region of interest" description="Disordered" evidence="5">
    <location>
        <begin position="135"/>
        <end position="174"/>
    </location>
</feature>
<dbReference type="GO" id="GO:0005654">
    <property type="term" value="C:nucleoplasm"/>
    <property type="evidence" value="ECO:0007669"/>
    <property type="project" value="UniProtKB-SubCell"/>
</dbReference>
<reference evidence="7" key="1">
    <citation type="submission" date="2021-10" db="EMBL/GenBank/DDBJ databases">
        <title>Tropical sea cucumber genome reveals ecological adaptation and Cuvierian tubules defense mechanism.</title>
        <authorList>
            <person name="Chen T."/>
        </authorList>
    </citation>
    <scope>NUCLEOTIDE SEQUENCE</scope>
    <source>
        <strain evidence="7">Nanhai2018</strain>
        <tissue evidence="7">Muscle</tissue>
    </source>
</reference>
<organism evidence="7 8">
    <name type="scientific">Holothuria leucospilota</name>
    <name type="common">Black long sea cucumber</name>
    <name type="synonym">Mertensiothuria leucospilota</name>
    <dbReference type="NCBI Taxonomy" id="206669"/>
    <lineage>
        <taxon>Eukaryota</taxon>
        <taxon>Metazoa</taxon>
        <taxon>Echinodermata</taxon>
        <taxon>Eleutherozoa</taxon>
        <taxon>Echinozoa</taxon>
        <taxon>Holothuroidea</taxon>
        <taxon>Aspidochirotacea</taxon>
        <taxon>Aspidochirotida</taxon>
        <taxon>Holothuriidae</taxon>
        <taxon>Holothuria</taxon>
    </lineage>
</organism>
<dbReference type="OrthoDB" id="407442at2759"/>
<dbReference type="EMBL" id="JAIZAY010000008">
    <property type="protein sequence ID" value="KAJ8037642.1"/>
    <property type="molecule type" value="Genomic_DNA"/>
</dbReference>
<comment type="subcellular location">
    <subcellularLocation>
        <location evidence="1">Nucleus</location>
        <location evidence="1">Nucleoplasm</location>
    </subcellularLocation>
</comment>
<keyword evidence="8" id="KW-1185">Reference proteome</keyword>
<feature type="compositionally biased region" description="Polar residues" evidence="5">
    <location>
        <begin position="189"/>
        <end position="198"/>
    </location>
</feature>
<dbReference type="InterPro" id="IPR035979">
    <property type="entry name" value="RBD_domain_sf"/>
</dbReference>
<keyword evidence="3" id="KW-0539">Nucleus</keyword>
<dbReference type="SUPFAM" id="SSF54928">
    <property type="entry name" value="RNA-binding domain, RBD"/>
    <property type="match status" value="1"/>
</dbReference>
<keyword evidence="2 4" id="KW-0694">RNA-binding</keyword>
<dbReference type="CDD" id="cd12336">
    <property type="entry name" value="RRM_RBM7_like"/>
    <property type="match status" value="1"/>
</dbReference>
<feature type="compositionally biased region" description="Basic and acidic residues" evidence="5">
    <location>
        <begin position="219"/>
        <end position="233"/>
    </location>
</feature>
<dbReference type="PANTHER" id="PTHR13798:SF11">
    <property type="entry name" value="RNA-BINDING PROTEIN 7-RELATED"/>
    <property type="match status" value="1"/>
</dbReference>
<feature type="compositionally biased region" description="Basic residues" evidence="5">
    <location>
        <begin position="244"/>
        <end position="258"/>
    </location>
</feature>
<accession>A0A9Q1C3D9</accession>
<dbReference type="InterPro" id="IPR052285">
    <property type="entry name" value="NEXT_complex_subunit"/>
</dbReference>
<evidence type="ECO:0000256" key="3">
    <source>
        <dbReference type="ARBA" id="ARBA00023242"/>
    </source>
</evidence>
<evidence type="ECO:0000313" key="7">
    <source>
        <dbReference type="EMBL" id="KAJ8037642.1"/>
    </source>
</evidence>
<evidence type="ECO:0000256" key="5">
    <source>
        <dbReference type="SAM" id="MobiDB-lite"/>
    </source>
</evidence>
<dbReference type="SMART" id="SM00360">
    <property type="entry name" value="RRM"/>
    <property type="match status" value="1"/>
</dbReference>
<dbReference type="GO" id="GO:0003727">
    <property type="term" value="F:single-stranded RNA binding"/>
    <property type="evidence" value="ECO:0007669"/>
    <property type="project" value="TreeGrafter"/>
</dbReference>
<dbReference type="Gene3D" id="3.30.70.330">
    <property type="match status" value="1"/>
</dbReference>
<feature type="domain" description="RRM" evidence="6">
    <location>
        <begin position="10"/>
        <end position="87"/>
    </location>
</feature>
<dbReference type="AlphaFoldDB" id="A0A9Q1C3D9"/>
<dbReference type="PROSITE" id="PS50102">
    <property type="entry name" value="RRM"/>
    <property type="match status" value="1"/>
</dbReference>
<feature type="region of interest" description="Disordered" evidence="5">
    <location>
        <begin position="189"/>
        <end position="327"/>
    </location>
</feature>
<evidence type="ECO:0000256" key="4">
    <source>
        <dbReference type="PROSITE-ProRule" id="PRU00176"/>
    </source>
</evidence>
<dbReference type="InterPro" id="IPR012677">
    <property type="entry name" value="Nucleotide-bd_a/b_plait_sf"/>
</dbReference>